<organism evidence="1 2">
    <name type="scientific">Paramarasmius palmivorus</name>
    <dbReference type="NCBI Taxonomy" id="297713"/>
    <lineage>
        <taxon>Eukaryota</taxon>
        <taxon>Fungi</taxon>
        <taxon>Dikarya</taxon>
        <taxon>Basidiomycota</taxon>
        <taxon>Agaricomycotina</taxon>
        <taxon>Agaricomycetes</taxon>
        <taxon>Agaricomycetidae</taxon>
        <taxon>Agaricales</taxon>
        <taxon>Marasmiineae</taxon>
        <taxon>Marasmiaceae</taxon>
        <taxon>Paramarasmius</taxon>
    </lineage>
</organism>
<dbReference type="SUPFAM" id="SSF52047">
    <property type="entry name" value="RNI-like"/>
    <property type="match status" value="1"/>
</dbReference>
<sequence>MEHFKAFLACLPGLTELVLEEGLGFEKEHIDDKTVGNATKEVGSVKYDLSRVERLEIVAECTLFDWFLDFLRASRPASLHIIKIRSLGFSTSGLRQLLDEFGTTLKHLTIDPINNQISQTPDVELRPLPSSLTLLPSLETLFIGMIHLDYKEQSAFQPRTVLKWVGEFAETLRADSLCTLGLYLYAESTKDVRSIVGKFDWKSLTSGFAKRFPNIRRFVLDFHVEFDEKRQTKVEEEIRRRIPSTAFGGKTVQVIVHWDPVLIIGEEVSYFESIWN</sequence>
<keyword evidence="2" id="KW-1185">Reference proteome</keyword>
<name>A0AAW0E878_9AGAR</name>
<gene>
    <name evidence="1" type="ORF">VNI00_000521</name>
</gene>
<comment type="caution">
    <text evidence="1">The sequence shown here is derived from an EMBL/GenBank/DDBJ whole genome shotgun (WGS) entry which is preliminary data.</text>
</comment>
<dbReference type="EMBL" id="JAYKXP010000002">
    <property type="protein sequence ID" value="KAK7060788.1"/>
    <property type="molecule type" value="Genomic_DNA"/>
</dbReference>
<proteinExistence type="predicted"/>
<protein>
    <submittedName>
        <fullName evidence="1">Uncharacterized protein</fullName>
    </submittedName>
</protein>
<reference evidence="1 2" key="1">
    <citation type="submission" date="2024-01" db="EMBL/GenBank/DDBJ databases">
        <title>A draft genome for a cacao thread blight-causing isolate of Paramarasmius palmivorus.</title>
        <authorList>
            <person name="Baruah I.K."/>
            <person name="Bukari Y."/>
            <person name="Amoako-Attah I."/>
            <person name="Meinhardt L.W."/>
            <person name="Bailey B.A."/>
            <person name="Cohen S.P."/>
        </authorList>
    </citation>
    <scope>NUCLEOTIDE SEQUENCE [LARGE SCALE GENOMIC DNA]</scope>
    <source>
        <strain evidence="1 2">GH-12</strain>
    </source>
</reference>
<dbReference type="Proteomes" id="UP001383192">
    <property type="component" value="Unassembled WGS sequence"/>
</dbReference>
<evidence type="ECO:0000313" key="2">
    <source>
        <dbReference type="Proteomes" id="UP001383192"/>
    </source>
</evidence>
<dbReference type="AlphaFoldDB" id="A0AAW0E878"/>
<evidence type="ECO:0000313" key="1">
    <source>
        <dbReference type="EMBL" id="KAK7060788.1"/>
    </source>
</evidence>
<accession>A0AAW0E878</accession>